<dbReference type="GO" id="GO:0003964">
    <property type="term" value="F:RNA-directed DNA polymerase activity"/>
    <property type="evidence" value="ECO:0007669"/>
    <property type="project" value="UniProtKB-KW"/>
</dbReference>
<dbReference type="InterPro" id="IPR041588">
    <property type="entry name" value="Integrase_H2C2"/>
</dbReference>
<dbReference type="PANTHER" id="PTHR37984">
    <property type="entry name" value="PROTEIN CBG26694"/>
    <property type="match status" value="1"/>
</dbReference>
<dbReference type="Pfam" id="PF17917">
    <property type="entry name" value="RT_RNaseH"/>
    <property type="match status" value="1"/>
</dbReference>
<dbReference type="STRING" id="200361.A0A453SX96"/>
<evidence type="ECO:0000313" key="9">
    <source>
        <dbReference type="Proteomes" id="UP000015105"/>
    </source>
</evidence>
<proteinExistence type="predicted"/>
<keyword evidence="5" id="KW-0378">Hydrolase</keyword>
<dbReference type="EnsemblPlants" id="AET7Gv21136000.1">
    <property type="protein sequence ID" value="AET7Gv21136000.1"/>
    <property type="gene ID" value="AET7Gv21136000"/>
</dbReference>
<dbReference type="InterPro" id="IPR043128">
    <property type="entry name" value="Rev_trsase/Diguanyl_cyclase"/>
</dbReference>
<dbReference type="Gramene" id="AET7Gv21136000.1">
    <property type="protein sequence ID" value="AET7Gv21136000.1"/>
    <property type="gene ID" value="AET7Gv21136000"/>
</dbReference>
<evidence type="ECO:0000313" key="8">
    <source>
        <dbReference type="EnsemblPlants" id="AET7Gv21136000.1"/>
    </source>
</evidence>
<dbReference type="FunFam" id="1.10.340.70:FF:000001">
    <property type="entry name" value="Retrovirus-related Pol polyprotein from transposon gypsy-like Protein"/>
    <property type="match status" value="1"/>
</dbReference>
<evidence type="ECO:0000256" key="1">
    <source>
        <dbReference type="ARBA" id="ARBA00022679"/>
    </source>
</evidence>
<evidence type="ECO:0000259" key="7">
    <source>
        <dbReference type="PROSITE" id="PS50878"/>
    </source>
</evidence>
<accession>A0A453SX96</accession>
<evidence type="ECO:0000256" key="4">
    <source>
        <dbReference type="ARBA" id="ARBA00022759"/>
    </source>
</evidence>
<dbReference type="InterPro" id="IPR043502">
    <property type="entry name" value="DNA/RNA_pol_sf"/>
</dbReference>
<dbReference type="CDD" id="cd01647">
    <property type="entry name" value="RT_LTR"/>
    <property type="match status" value="1"/>
</dbReference>
<evidence type="ECO:0000256" key="2">
    <source>
        <dbReference type="ARBA" id="ARBA00022695"/>
    </source>
</evidence>
<name>A0A453SX96_AEGTS</name>
<dbReference type="InterPro" id="IPR050951">
    <property type="entry name" value="Retrovirus_Pol_polyprotein"/>
</dbReference>
<keyword evidence="4" id="KW-0255">Endonuclease</keyword>
<reference evidence="8" key="4">
    <citation type="submission" date="2019-03" db="UniProtKB">
        <authorList>
            <consortium name="EnsemblPlants"/>
        </authorList>
    </citation>
    <scope>IDENTIFICATION</scope>
</reference>
<dbReference type="Gene3D" id="3.30.70.270">
    <property type="match status" value="2"/>
</dbReference>
<dbReference type="SUPFAM" id="SSF56672">
    <property type="entry name" value="DNA/RNA polymerases"/>
    <property type="match status" value="1"/>
</dbReference>
<dbReference type="Gene3D" id="1.10.340.70">
    <property type="match status" value="1"/>
</dbReference>
<dbReference type="Gene3D" id="3.10.10.10">
    <property type="entry name" value="HIV Type 1 Reverse Transcriptase, subunit A, domain 1"/>
    <property type="match status" value="1"/>
</dbReference>
<feature type="domain" description="Reverse transcriptase" evidence="7">
    <location>
        <begin position="1"/>
        <end position="262"/>
    </location>
</feature>
<dbReference type="Proteomes" id="UP000015105">
    <property type="component" value="Chromosome 7D"/>
</dbReference>
<dbReference type="AlphaFoldDB" id="A0A453SX96"/>
<dbReference type="FunFam" id="3.10.10.10:FF:000002">
    <property type="entry name" value="Retrovirus-related Pol polyprotein from transposon 17.6-like protein"/>
    <property type="match status" value="1"/>
</dbReference>
<keyword evidence="2" id="KW-0548">Nucleotidyltransferase</keyword>
<dbReference type="GO" id="GO:0004519">
    <property type="term" value="F:endonuclease activity"/>
    <property type="evidence" value="ECO:0007669"/>
    <property type="project" value="UniProtKB-KW"/>
</dbReference>
<reference evidence="8" key="5">
    <citation type="journal article" date="2021" name="G3 (Bethesda)">
        <title>Aegilops tauschii genome assembly Aet v5.0 features greater sequence contiguity and improved annotation.</title>
        <authorList>
            <person name="Wang L."/>
            <person name="Zhu T."/>
            <person name="Rodriguez J.C."/>
            <person name="Deal K.R."/>
            <person name="Dubcovsky J."/>
            <person name="McGuire P.E."/>
            <person name="Lux T."/>
            <person name="Spannagl M."/>
            <person name="Mayer K.F.X."/>
            <person name="Baldrich P."/>
            <person name="Meyers B.C."/>
            <person name="Huo N."/>
            <person name="Gu Y.Q."/>
            <person name="Zhou H."/>
            <person name="Devos K.M."/>
            <person name="Bennetzen J.L."/>
            <person name="Unver T."/>
            <person name="Budak H."/>
            <person name="Gulick P.J."/>
            <person name="Galiba G."/>
            <person name="Kalapos B."/>
            <person name="Nelson D.R."/>
            <person name="Li P."/>
            <person name="You F.M."/>
            <person name="Luo M.C."/>
            <person name="Dvorak J."/>
        </authorList>
    </citation>
    <scope>NUCLEOTIDE SEQUENCE [LARGE SCALE GENOMIC DNA]</scope>
    <source>
        <strain evidence="8">cv. AL8/78</strain>
    </source>
</reference>
<dbReference type="CDD" id="cd09274">
    <property type="entry name" value="RNase_HI_RT_Ty3"/>
    <property type="match status" value="1"/>
</dbReference>
<dbReference type="FunFam" id="3.30.70.270:FF:000020">
    <property type="entry name" value="Transposon Tf2-6 polyprotein-like Protein"/>
    <property type="match status" value="1"/>
</dbReference>
<evidence type="ECO:0000256" key="3">
    <source>
        <dbReference type="ARBA" id="ARBA00022722"/>
    </source>
</evidence>
<dbReference type="PROSITE" id="PS50878">
    <property type="entry name" value="RT_POL"/>
    <property type="match status" value="1"/>
</dbReference>
<keyword evidence="6" id="KW-0695">RNA-directed DNA polymerase</keyword>
<evidence type="ECO:0000256" key="6">
    <source>
        <dbReference type="ARBA" id="ARBA00022918"/>
    </source>
</evidence>
<dbReference type="Pfam" id="PF17921">
    <property type="entry name" value="Integrase_H2C2"/>
    <property type="match status" value="1"/>
</dbReference>
<protein>
    <recommendedName>
        <fullName evidence="7">Reverse transcriptase domain-containing protein</fullName>
    </recommendedName>
</protein>
<reference evidence="9" key="2">
    <citation type="journal article" date="2017" name="Nat. Plants">
        <title>The Aegilops tauschii genome reveals multiple impacts of transposons.</title>
        <authorList>
            <person name="Zhao G."/>
            <person name="Zou C."/>
            <person name="Li K."/>
            <person name="Wang K."/>
            <person name="Li T."/>
            <person name="Gao L."/>
            <person name="Zhang X."/>
            <person name="Wang H."/>
            <person name="Yang Z."/>
            <person name="Liu X."/>
            <person name="Jiang W."/>
            <person name="Mao L."/>
            <person name="Kong X."/>
            <person name="Jiao Y."/>
            <person name="Jia J."/>
        </authorList>
    </citation>
    <scope>NUCLEOTIDE SEQUENCE [LARGE SCALE GENOMIC DNA]</scope>
    <source>
        <strain evidence="9">cv. AL8/78</strain>
    </source>
</reference>
<dbReference type="Pfam" id="PF00078">
    <property type="entry name" value="RVT_1"/>
    <property type="match status" value="1"/>
</dbReference>
<dbReference type="GO" id="GO:0016787">
    <property type="term" value="F:hydrolase activity"/>
    <property type="evidence" value="ECO:0007669"/>
    <property type="project" value="UniProtKB-KW"/>
</dbReference>
<keyword evidence="3" id="KW-0540">Nuclease</keyword>
<keyword evidence="1" id="KW-0808">Transferase</keyword>
<keyword evidence="9" id="KW-1185">Reference proteome</keyword>
<reference evidence="8" key="3">
    <citation type="journal article" date="2017" name="Nature">
        <title>Genome sequence of the progenitor of the wheat D genome Aegilops tauschii.</title>
        <authorList>
            <person name="Luo M.C."/>
            <person name="Gu Y.Q."/>
            <person name="Puiu D."/>
            <person name="Wang H."/>
            <person name="Twardziok S.O."/>
            <person name="Deal K.R."/>
            <person name="Huo N."/>
            <person name="Zhu T."/>
            <person name="Wang L."/>
            <person name="Wang Y."/>
            <person name="McGuire P.E."/>
            <person name="Liu S."/>
            <person name="Long H."/>
            <person name="Ramasamy R.K."/>
            <person name="Rodriguez J.C."/>
            <person name="Van S.L."/>
            <person name="Yuan L."/>
            <person name="Wang Z."/>
            <person name="Xia Z."/>
            <person name="Xiao L."/>
            <person name="Anderson O.D."/>
            <person name="Ouyang S."/>
            <person name="Liang Y."/>
            <person name="Zimin A.V."/>
            <person name="Pertea G."/>
            <person name="Qi P."/>
            <person name="Bennetzen J.L."/>
            <person name="Dai X."/>
            <person name="Dawson M.W."/>
            <person name="Muller H.G."/>
            <person name="Kugler K."/>
            <person name="Rivarola-Duarte L."/>
            <person name="Spannagl M."/>
            <person name="Mayer K.F.X."/>
            <person name="Lu F.H."/>
            <person name="Bevan M.W."/>
            <person name="Leroy P."/>
            <person name="Li P."/>
            <person name="You F.M."/>
            <person name="Sun Q."/>
            <person name="Liu Z."/>
            <person name="Lyons E."/>
            <person name="Wicker T."/>
            <person name="Salzberg S.L."/>
            <person name="Devos K.M."/>
            <person name="Dvorak J."/>
        </authorList>
    </citation>
    <scope>NUCLEOTIDE SEQUENCE [LARGE SCALE GENOMIC DNA]</scope>
    <source>
        <strain evidence="8">cv. AL8/78</strain>
    </source>
</reference>
<dbReference type="InterPro" id="IPR041373">
    <property type="entry name" value="RT_RNaseH"/>
</dbReference>
<evidence type="ECO:0000256" key="5">
    <source>
        <dbReference type="ARBA" id="ARBA00022801"/>
    </source>
</evidence>
<dbReference type="InterPro" id="IPR000477">
    <property type="entry name" value="RT_dom"/>
</dbReference>
<dbReference type="PANTHER" id="PTHR37984:SF5">
    <property type="entry name" value="PROTEIN NYNRIN-LIKE"/>
    <property type="match status" value="1"/>
</dbReference>
<reference evidence="9" key="1">
    <citation type="journal article" date="2014" name="Science">
        <title>Ancient hybridizations among the ancestral genomes of bread wheat.</title>
        <authorList>
            <consortium name="International Wheat Genome Sequencing Consortium,"/>
            <person name="Marcussen T."/>
            <person name="Sandve S.R."/>
            <person name="Heier L."/>
            <person name="Spannagl M."/>
            <person name="Pfeifer M."/>
            <person name="Jakobsen K.S."/>
            <person name="Wulff B.B."/>
            <person name="Steuernagel B."/>
            <person name="Mayer K.F."/>
            <person name="Olsen O.A."/>
        </authorList>
    </citation>
    <scope>NUCLEOTIDE SEQUENCE [LARGE SCALE GENOMIC DNA]</scope>
    <source>
        <strain evidence="9">cv. AL8/78</strain>
    </source>
</reference>
<organism evidence="8 9">
    <name type="scientific">Aegilops tauschii subsp. strangulata</name>
    <name type="common">Goatgrass</name>
    <dbReference type="NCBI Taxonomy" id="200361"/>
    <lineage>
        <taxon>Eukaryota</taxon>
        <taxon>Viridiplantae</taxon>
        <taxon>Streptophyta</taxon>
        <taxon>Embryophyta</taxon>
        <taxon>Tracheophyta</taxon>
        <taxon>Spermatophyta</taxon>
        <taxon>Magnoliopsida</taxon>
        <taxon>Liliopsida</taxon>
        <taxon>Poales</taxon>
        <taxon>Poaceae</taxon>
        <taxon>BOP clade</taxon>
        <taxon>Pooideae</taxon>
        <taxon>Triticodae</taxon>
        <taxon>Triticeae</taxon>
        <taxon>Triticinae</taxon>
        <taxon>Aegilops</taxon>
    </lineage>
</organism>
<sequence>IDCASKSILLTTPEGKTIKYVSRHAPRRTQVNSLSGVVQEEVPVLKDYPDVFPEELPGMPPDQDIEFLIEMLPGTRPISKRPYRMPANDLEEIKKQIKELLEKGYIRPSSSPWGAPVLLVEKKDGTLRMVVDYRALNELPGAKVFSKIDLRSGYHQMKIRERDIPKTAFTTRYGLYEYTVMSFGLTNAPAYFMSMMNKVFMEFLDKFVVVFIDDILVYSKNEEEHKEHLRLVLEKLREHQLYAKFSKFEFWLKEVGFLGHVISREGIAVDPSKVQSVTEWLAPTSVGEIRSFLGLAGYYRRFIENFSKIAKPMTELLKKDTKFKWTEECEASFQELKKRLVTAPVLILPDIRKDFQVYCDASRQGLGGLLMQDGRVVSYASRQLRPHELNYAMHDLELAAVVHALKTWRHFLIGNRCDVYTGHKSLKYMFTQKELNLRQRRWLDLIKDYDMKLHYHPGMANVVADALSRKSYVNTLMTGGLPQELADDLRELRLEIVPRGFVVELEVQLTLLGKIREAQKTDKEIAEIKEKMSKGKAKGFHEDEHETLWIEDHIYVPNDPEIRKLILQEAHDSPYSIHLGNTKMYLDLKERFWWTGMKKDIAEYVAVCDVCRRVKVEH</sequence>